<protein>
    <submittedName>
        <fullName evidence="1">Uncharacterized protein</fullName>
    </submittedName>
</protein>
<name>A0A8X6THI4_NEPPI</name>
<comment type="caution">
    <text evidence="1">The sequence shown here is derived from an EMBL/GenBank/DDBJ whole genome shotgun (WGS) entry which is preliminary data.</text>
</comment>
<organism evidence="1 2">
    <name type="scientific">Nephila pilipes</name>
    <name type="common">Giant wood spider</name>
    <name type="synonym">Nephila maculata</name>
    <dbReference type="NCBI Taxonomy" id="299642"/>
    <lineage>
        <taxon>Eukaryota</taxon>
        <taxon>Metazoa</taxon>
        <taxon>Ecdysozoa</taxon>
        <taxon>Arthropoda</taxon>
        <taxon>Chelicerata</taxon>
        <taxon>Arachnida</taxon>
        <taxon>Araneae</taxon>
        <taxon>Araneomorphae</taxon>
        <taxon>Entelegynae</taxon>
        <taxon>Araneoidea</taxon>
        <taxon>Nephilidae</taxon>
        <taxon>Nephila</taxon>
    </lineage>
</organism>
<dbReference type="Proteomes" id="UP000887013">
    <property type="component" value="Unassembled WGS sequence"/>
</dbReference>
<keyword evidence="2" id="KW-1185">Reference proteome</keyword>
<evidence type="ECO:0000313" key="1">
    <source>
        <dbReference type="EMBL" id="GFT10509.1"/>
    </source>
</evidence>
<dbReference type="EMBL" id="BMAW01008835">
    <property type="protein sequence ID" value="GFT10509.1"/>
    <property type="molecule type" value="Genomic_DNA"/>
</dbReference>
<reference evidence="1" key="1">
    <citation type="submission" date="2020-08" db="EMBL/GenBank/DDBJ databases">
        <title>Multicomponent nature underlies the extraordinary mechanical properties of spider dragline silk.</title>
        <authorList>
            <person name="Kono N."/>
            <person name="Nakamura H."/>
            <person name="Mori M."/>
            <person name="Yoshida Y."/>
            <person name="Ohtoshi R."/>
            <person name="Malay A.D."/>
            <person name="Moran D.A.P."/>
            <person name="Tomita M."/>
            <person name="Numata K."/>
            <person name="Arakawa K."/>
        </authorList>
    </citation>
    <scope>NUCLEOTIDE SEQUENCE</scope>
</reference>
<sequence>MNSCSPVKLSDSLTLVPSIFGCILSGPRSQATVSFIPTVHNINVDTSTQALDDVIHEFWNLESIGIQPIQEEKSTCNSELLTNFYHSFEIIDGRRVVKLPWKLEVQLSTNNYEFAIRRFNSITRKLHR</sequence>
<dbReference type="OrthoDB" id="6505652at2759"/>
<gene>
    <name evidence="1" type="primary">AVEN_265383_1</name>
    <name evidence="1" type="ORF">NPIL_299871</name>
</gene>
<proteinExistence type="predicted"/>
<evidence type="ECO:0000313" key="2">
    <source>
        <dbReference type="Proteomes" id="UP000887013"/>
    </source>
</evidence>
<dbReference type="AlphaFoldDB" id="A0A8X6THI4"/>
<accession>A0A8X6THI4</accession>